<dbReference type="InParanoid" id="K3YMM7"/>
<dbReference type="GO" id="GO:0003676">
    <property type="term" value="F:nucleic acid binding"/>
    <property type="evidence" value="ECO:0007669"/>
    <property type="project" value="InterPro"/>
</dbReference>
<evidence type="ECO:0000313" key="3">
    <source>
        <dbReference type="Proteomes" id="UP000004995"/>
    </source>
</evidence>
<proteinExistence type="predicted"/>
<reference evidence="2" key="2">
    <citation type="submission" date="2018-08" db="UniProtKB">
        <authorList>
            <consortium name="EnsemblPlants"/>
        </authorList>
    </citation>
    <scope>IDENTIFICATION</scope>
    <source>
        <strain evidence="2">Yugu1</strain>
    </source>
</reference>
<dbReference type="InterPro" id="IPR012337">
    <property type="entry name" value="RNaseH-like_sf"/>
</dbReference>
<dbReference type="InterPro" id="IPR036397">
    <property type="entry name" value="RNaseH_sf"/>
</dbReference>
<dbReference type="PANTHER" id="PTHR47074">
    <property type="entry name" value="BNAC02G40300D PROTEIN"/>
    <property type="match status" value="1"/>
</dbReference>
<dbReference type="OMA" id="THAVINC"/>
<protein>
    <recommendedName>
        <fullName evidence="1">RNase H type-1 domain-containing protein</fullName>
    </recommendedName>
</protein>
<dbReference type="HOGENOM" id="CLU_000680_14_1_1"/>
<dbReference type="GO" id="GO:0004523">
    <property type="term" value="F:RNA-DNA hybrid ribonuclease activity"/>
    <property type="evidence" value="ECO:0007669"/>
    <property type="project" value="InterPro"/>
</dbReference>
<feature type="domain" description="RNase H type-1" evidence="1">
    <location>
        <begin position="150"/>
        <end position="240"/>
    </location>
</feature>
<dbReference type="EMBL" id="AGNK02003496">
    <property type="status" value="NOT_ANNOTATED_CDS"/>
    <property type="molecule type" value="Genomic_DNA"/>
</dbReference>
<dbReference type="CDD" id="cd06222">
    <property type="entry name" value="RNase_H_like"/>
    <property type="match status" value="1"/>
</dbReference>
<dbReference type="eggNOG" id="KOG1075">
    <property type="taxonomic scope" value="Eukaryota"/>
</dbReference>
<dbReference type="Gramene" id="KQL00308">
    <property type="protein sequence ID" value="KQL00308"/>
    <property type="gene ID" value="SETIT_015508mg"/>
</dbReference>
<name>K3YMM7_SETIT</name>
<evidence type="ECO:0000313" key="2">
    <source>
        <dbReference type="EnsemblPlants" id="KQL00308"/>
    </source>
</evidence>
<dbReference type="Proteomes" id="UP000004995">
    <property type="component" value="Unassembled WGS sequence"/>
</dbReference>
<dbReference type="InterPro" id="IPR002156">
    <property type="entry name" value="RNaseH_domain"/>
</dbReference>
<dbReference type="AlphaFoldDB" id="K3YMM7"/>
<dbReference type="InterPro" id="IPR044730">
    <property type="entry name" value="RNase_H-like_dom_plant"/>
</dbReference>
<dbReference type="InterPro" id="IPR052929">
    <property type="entry name" value="RNase_H-like_EbsB-rel"/>
</dbReference>
<reference evidence="3" key="1">
    <citation type="journal article" date="2012" name="Nat. Biotechnol.">
        <title>Reference genome sequence of the model plant Setaria.</title>
        <authorList>
            <person name="Bennetzen J.L."/>
            <person name="Schmutz J."/>
            <person name="Wang H."/>
            <person name="Percifield R."/>
            <person name="Hawkins J."/>
            <person name="Pontaroli A.C."/>
            <person name="Estep M."/>
            <person name="Feng L."/>
            <person name="Vaughn J.N."/>
            <person name="Grimwood J."/>
            <person name="Jenkins J."/>
            <person name="Barry K."/>
            <person name="Lindquist E."/>
            <person name="Hellsten U."/>
            <person name="Deshpande S."/>
            <person name="Wang X."/>
            <person name="Wu X."/>
            <person name="Mitros T."/>
            <person name="Triplett J."/>
            <person name="Yang X."/>
            <person name="Ye C.Y."/>
            <person name="Mauro-Herrera M."/>
            <person name="Wang L."/>
            <person name="Li P."/>
            <person name="Sharma M."/>
            <person name="Sharma R."/>
            <person name="Ronald P.C."/>
            <person name="Panaud O."/>
            <person name="Kellogg E.A."/>
            <person name="Brutnell T.P."/>
            <person name="Doust A.N."/>
            <person name="Tuskan G.A."/>
            <person name="Rokhsar D."/>
            <person name="Devos K.M."/>
        </authorList>
    </citation>
    <scope>NUCLEOTIDE SEQUENCE [LARGE SCALE GENOMIC DNA]</scope>
    <source>
        <strain evidence="3">cv. Yugu1</strain>
    </source>
</reference>
<keyword evidence="3" id="KW-1185">Reference proteome</keyword>
<dbReference type="PANTHER" id="PTHR47074:SF73">
    <property type="entry name" value="OS04G0448401 PROTEIN"/>
    <property type="match status" value="1"/>
</dbReference>
<accession>K3YMM7</accession>
<dbReference type="Gene3D" id="3.30.420.10">
    <property type="entry name" value="Ribonuclease H-like superfamily/Ribonuclease H"/>
    <property type="match status" value="1"/>
</dbReference>
<organism evidence="2 3">
    <name type="scientific">Setaria italica</name>
    <name type="common">Foxtail millet</name>
    <name type="synonym">Panicum italicum</name>
    <dbReference type="NCBI Taxonomy" id="4555"/>
    <lineage>
        <taxon>Eukaryota</taxon>
        <taxon>Viridiplantae</taxon>
        <taxon>Streptophyta</taxon>
        <taxon>Embryophyta</taxon>
        <taxon>Tracheophyta</taxon>
        <taxon>Spermatophyta</taxon>
        <taxon>Magnoliopsida</taxon>
        <taxon>Liliopsida</taxon>
        <taxon>Poales</taxon>
        <taxon>Poaceae</taxon>
        <taxon>PACMAD clade</taxon>
        <taxon>Panicoideae</taxon>
        <taxon>Panicodae</taxon>
        <taxon>Paniceae</taxon>
        <taxon>Cenchrinae</taxon>
        <taxon>Setaria</taxon>
    </lineage>
</organism>
<sequence>MRHLWARARGWKTHAVINCPHARMVLKNMRKAWPLPDEKQLQTPGPDWLLLILHKLSKEEVAIFLMILWRNWTDRNELTHGGRFSEFGSLLRLEAMCNSTMLVSSLKRGDAKMKNILGLPIKDQARMKYSPISQTPVRWQPPDRGWIKINVNASYIEETGQASAGYLVRNDQGVVIVSGWRLLFHCSSADEAELLACKEGLAIAQQWSHEPAVPETDSANCVAGIAWKKLERSIMAAILQDRYKRPEGGIREVG</sequence>
<dbReference type="EnsemblPlants" id="KQL00308">
    <property type="protein sequence ID" value="KQL00308"/>
    <property type="gene ID" value="SETIT_015508mg"/>
</dbReference>
<evidence type="ECO:0000259" key="1">
    <source>
        <dbReference type="Pfam" id="PF13456"/>
    </source>
</evidence>
<dbReference type="SUPFAM" id="SSF53098">
    <property type="entry name" value="Ribonuclease H-like"/>
    <property type="match status" value="1"/>
</dbReference>
<dbReference type="Pfam" id="PF13456">
    <property type="entry name" value="RVT_3"/>
    <property type="match status" value="1"/>
</dbReference>